<organism evidence="2 3">
    <name type="scientific">Triticum urartu</name>
    <name type="common">Red wild einkorn</name>
    <name type="synonym">Crithodium urartu</name>
    <dbReference type="NCBI Taxonomy" id="4572"/>
    <lineage>
        <taxon>Eukaryota</taxon>
        <taxon>Viridiplantae</taxon>
        <taxon>Streptophyta</taxon>
        <taxon>Embryophyta</taxon>
        <taxon>Tracheophyta</taxon>
        <taxon>Spermatophyta</taxon>
        <taxon>Magnoliopsida</taxon>
        <taxon>Liliopsida</taxon>
        <taxon>Poales</taxon>
        <taxon>Poaceae</taxon>
        <taxon>BOP clade</taxon>
        <taxon>Pooideae</taxon>
        <taxon>Triticodae</taxon>
        <taxon>Triticeae</taxon>
        <taxon>Triticinae</taxon>
        <taxon>Triticum</taxon>
    </lineage>
</organism>
<evidence type="ECO:0000313" key="3">
    <source>
        <dbReference type="Proteomes" id="UP000015106"/>
    </source>
</evidence>
<protein>
    <submittedName>
        <fullName evidence="2">Uncharacterized protein</fullName>
    </submittedName>
</protein>
<feature type="compositionally biased region" description="Low complexity" evidence="1">
    <location>
        <begin position="42"/>
        <end position="52"/>
    </location>
</feature>
<sequence length="61" mass="6518">MEHPPGSHLLVQNLALRPSPTCTIVAELNKAITSFSLSSGSVLHGLSSSSHVKQGQRQRRA</sequence>
<evidence type="ECO:0000256" key="1">
    <source>
        <dbReference type="SAM" id="MobiDB-lite"/>
    </source>
</evidence>
<name>A0A8R7QT64_TRIUA</name>
<dbReference type="AlphaFoldDB" id="A0A8R7QT64"/>
<keyword evidence="3" id="KW-1185">Reference proteome</keyword>
<dbReference type="Proteomes" id="UP000015106">
    <property type="component" value="Chromosome 6"/>
</dbReference>
<reference evidence="2" key="2">
    <citation type="submission" date="2018-03" db="EMBL/GenBank/DDBJ databases">
        <title>The Triticum urartu genome reveals the dynamic nature of wheat genome evolution.</title>
        <authorList>
            <person name="Ling H."/>
            <person name="Ma B."/>
            <person name="Shi X."/>
            <person name="Liu H."/>
            <person name="Dong L."/>
            <person name="Sun H."/>
            <person name="Cao Y."/>
            <person name="Gao Q."/>
            <person name="Zheng S."/>
            <person name="Li Y."/>
            <person name="Yu Y."/>
            <person name="Du H."/>
            <person name="Qi M."/>
            <person name="Li Y."/>
            <person name="Yu H."/>
            <person name="Cui Y."/>
            <person name="Wang N."/>
            <person name="Chen C."/>
            <person name="Wu H."/>
            <person name="Zhao Y."/>
            <person name="Zhang J."/>
            <person name="Li Y."/>
            <person name="Zhou W."/>
            <person name="Zhang B."/>
            <person name="Hu W."/>
            <person name="Eijk M."/>
            <person name="Tang J."/>
            <person name="Witsenboer H."/>
            <person name="Zhao S."/>
            <person name="Li Z."/>
            <person name="Zhang A."/>
            <person name="Wang D."/>
            <person name="Liang C."/>
        </authorList>
    </citation>
    <scope>NUCLEOTIDE SEQUENCE [LARGE SCALE GENOMIC DNA]</scope>
    <source>
        <strain evidence="2">cv. G1812</strain>
    </source>
</reference>
<accession>A0A8R7QT64</accession>
<feature type="region of interest" description="Disordered" evidence="1">
    <location>
        <begin position="42"/>
        <end position="61"/>
    </location>
</feature>
<evidence type="ECO:0000313" key="2">
    <source>
        <dbReference type="EnsemblPlants" id="TuG1812G0600003360.01.T01.cds331272"/>
    </source>
</evidence>
<proteinExistence type="predicted"/>
<reference evidence="2" key="3">
    <citation type="submission" date="2022-06" db="UniProtKB">
        <authorList>
            <consortium name="EnsemblPlants"/>
        </authorList>
    </citation>
    <scope>IDENTIFICATION</scope>
</reference>
<dbReference type="EnsemblPlants" id="TuG1812G0600003360.01.T01">
    <property type="protein sequence ID" value="TuG1812G0600003360.01.T01.cds331272"/>
    <property type="gene ID" value="TuG1812G0600003360.01"/>
</dbReference>
<reference evidence="3" key="1">
    <citation type="journal article" date="2013" name="Nature">
        <title>Draft genome of the wheat A-genome progenitor Triticum urartu.</title>
        <authorList>
            <person name="Ling H.Q."/>
            <person name="Zhao S."/>
            <person name="Liu D."/>
            <person name="Wang J."/>
            <person name="Sun H."/>
            <person name="Zhang C."/>
            <person name="Fan H."/>
            <person name="Li D."/>
            <person name="Dong L."/>
            <person name="Tao Y."/>
            <person name="Gao C."/>
            <person name="Wu H."/>
            <person name="Li Y."/>
            <person name="Cui Y."/>
            <person name="Guo X."/>
            <person name="Zheng S."/>
            <person name="Wang B."/>
            <person name="Yu K."/>
            <person name="Liang Q."/>
            <person name="Yang W."/>
            <person name="Lou X."/>
            <person name="Chen J."/>
            <person name="Feng M."/>
            <person name="Jian J."/>
            <person name="Zhang X."/>
            <person name="Luo G."/>
            <person name="Jiang Y."/>
            <person name="Liu J."/>
            <person name="Wang Z."/>
            <person name="Sha Y."/>
            <person name="Zhang B."/>
            <person name="Wu H."/>
            <person name="Tang D."/>
            <person name="Shen Q."/>
            <person name="Xue P."/>
            <person name="Zou S."/>
            <person name="Wang X."/>
            <person name="Liu X."/>
            <person name="Wang F."/>
            <person name="Yang Y."/>
            <person name="An X."/>
            <person name="Dong Z."/>
            <person name="Zhang K."/>
            <person name="Zhang X."/>
            <person name="Luo M.C."/>
            <person name="Dvorak J."/>
            <person name="Tong Y."/>
            <person name="Wang J."/>
            <person name="Yang H."/>
            <person name="Li Z."/>
            <person name="Wang D."/>
            <person name="Zhang A."/>
            <person name="Wang J."/>
        </authorList>
    </citation>
    <scope>NUCLEOTIDE SEQUENCE</scope>
    <source>
        <strain evidence="3">cv. G1812</strain>
    </source>
</reference>
<dbReference type="Gramene" id="TuG1812G0600003360.01.T01">
    <property type="protein sequence ID" value="TuG1812G0600003360.01.T01.cds331272"/>
    <property type="gene ID" value="TuG1812G0600003360.01"/>
</dbReference>